<evidence type="ECO:0000256" key="5">
    <source>
        <dbReference type="ARBA" id="ARBA00023136"/>
    </source>
</evidence>
<dbReference type="Pfam" id="PF03649">
    <property type="entry name" value="UPF0014"/>
    <property type="match status" value="1"/>
</dbReference>
<evidence type="ECO:0000256" key="3">
    <source>
        <dbReference type="ARBA" id="ARBA00022692"/>
    </source>
</evidence>
<name>A0A0Q2MD67_VIBFU</name>
<accession>A0A0Q2MD67</accession>
<keyword evidence="4 6" id="KW-1133">Transmembrane helix</keyword>
<feature type="transmembrane region" description="Helical" evidence="6">
    <location>
        <begin position="224"/>
        <end position="250"/>
    </location>
</feature>
<feature type="transmembrane region" description="Helical" evidence="6">
    <location>
        <begin position="190"/>
        <end position="212"/>
    </location>
</feature>
<dbReference type="InParanoid" id="A0A0Q2MD67"/>
<evidence type="ECO:0000256" key="6">
    <source>
        <dbReference type="SAM" id="Phobius"/>
    </source>
</evidence>
<feature type="transmembrane region" description="Helical" evidence="6">
    <location>
        <begin position="90"/>
        <end position="117"/>
    </location>
</feature>
<keyword evidence="8" id="KW-1185">Reference proteome</keyword>
<dbReference type="Proteomes" id="UP000051221">
    <property type="component" value="Unassembled WGS sequence"/>
</dbReference>
<dbReference type="InterPro" id="IPR005226">
    <property type="entry name" value="UPF0014_fam"/>
</dbReference>
<comment type="similarity">
    <text evidence="2">Belongs to the UPF0014 family.</text>
</comment>
<evidence type="ECO:0000313" key="7">
    <source>
        <dbReference type="EMBL" id="KQH85985.1"/>
    </source>
</evidence>
<feature type="transmembrane region" description="Helical" evidence="6">
    <location>
        <begin position="65"/>
        <end position="83"/>
    </location>
</feature>
<dbReference type="PANTHER" id="PTHR30028:SF0">
    <property type="entry name" value="PROTEIN ALUMINUM SENSITIVE 3"/>
    <property type="match status" value="1"/>
</dbReference>
<keyword evidence="3 6" id="KW-0812">Transmembrane</keyword>
<evidence type="ECO:0000256" key="1">
    <source>
        <dbReference type="ARBA" id="ARBA00004141"/>
    </source>
</evidence>
<dbReference type="PANTHER" id="PTHR30028">
    <property type="entry name" value="UPF0014 INNER MEMBRANE PROTEIN YBBM-RELATED"/>
    <property type="match status" value="1"/>
</dbReference>
<feature type="transmembrane region" description="Helical" evidence="6">
    <location>
        <begin position="12"/>
        <end position="29"/>
    </location>
</feature>
<dbReference type="OrthoDB" id="9791807at2"/>
<dbReference type="FunCoup" id="A0A0Q2MD67">
    <property type="interactions" value="128"/>
</dbReference>
<evidence type="ECO:0000313" key="8">
    <source>
        <dbReference type="Proteomes" id="UP000051221"/>
    </source>
</evidence>
<gene>
    <name evidence="7" type="ORF">AMR76_11965</name>
</gene>
<evidence type="ECO:0000256" key="2">
    <source>
        <dbReference type="ARBA" id="ARBA00005268"/>
    </source>
</evidence>
<dbReference type="EMBL" id="LKHS01000009">
    <property type="protein sequence ID" value="KQH85985.1"/>
    <property type="molecule type" value="Genomic_DNA"/>
</dbReference>
<comment type="caution">
    <text evidence="7">The sequence shown here is derived from an EMBL/GenBank/DDBJ whole genome shotgun (WGS) entry which is preliminary data.</text>
</comment>
<dbReference type="AlphaFoldDB" id="A0A0Q2MD67"/>
<keyword evidence="5 6" id="KW-0472">Membrane</keyword>
<dbReference type="GO" id="GO:0005886">
    <property type="term" value="C:plasma membrane"/>
    <property type="evidence" value="ECO:0007669"/>
    <property type="project" value="TreeGrafter"/>
</dbReference>
<feature type="transmembrane region" description="Helical" evidence="6">
    <location>
        <begin position="129"/>
        <end position="151"/>
    </location>
</feature>
<evidence type="ECO:0000256" key="4">
    <source>
        <dbReference type="ARBA" id="ARBA00022989"/>
    </source>
</evidence>
<proteinExistence type="inferred from homology"/>
<dbReference type="RefSeq" id="WP_055466196.1">
    <property type="nucleotide sequence ID" value="NZ_CAWQRI010000127.1"/>
</dbReference>
<organism evidence="7 8">
    <name type="scientific">Vibrio furnissii</name>
    <dbReference type="NCBI Taxonomy" id="29494"/>
    <lineage>
        <taxon>Bacteria</taxon>
        <taxon>Pseudomonadati</taxon>
        <taxon>Pseudomonadota</taxon>
        <taxon>Gammaproteobacteria</taxon>
        <taxon>Vibrionales</taxon>
        <taxon>Vibrionaceae</taxon>
        <taxon>Vibrio</taxon>
    </lineage>
</organism>
<reference evidence="7 8" key="1">
    <citation type="submission" date="2015-08" db="EMBL/GenBank/DDBJ databases">
        <title>Antibacterial properties of a collection of Vibrionaceae strains.</title>
        <authorList>
            <person name="Giubergia S."/>
        </authorList>
    </citation>
    <scope>NUCLEOTIDE SEQUENCE [LARGE SCALE GENOMIC DNA]</scope>
    <source>
        <strain evidence="7 8">S0821</strain>
    </source>
</reference>
<comment type="subcellular location">
    <subcellularLocation>
        <location evidence="1">Membrane</location>
        <topology evidence="1">Multi-pass membrane protein</topology>
    </subcellularLocation>
</comment>
<sequence length="266" mass="28829">MNGVVDISWWQLALFSTLLAIPLAVNAYHQLDIGKEMLWSIGRMALQLLLVGIYLEYLFEHNSLWVNLAWLMVMIGVGASSIVSKAKLPVTLLIGPIVIGLAVGLFPLIILLCVAVVQPTPWYSAQYMIPLAGMLLGNSLSGNIVALQNLFTAYQERRAEYEGALSLGASPIYASRGFVRSALRKASAPLLASMAATGLVTLPGMMTGQILGGTSPLIAIKYQLLIMIAIFVMLNISLTLSVHLTLRVALSKEGRVKVRFTDENSE</sequence>
<protein>
    <submittedName>
        <fullName evidence="7">ABC transporter permease</fullName>
    </submittedName>
</protein>